<keyword evidence="1" id="KW-0812">Transmembrane</keyword>
<evidence type="ECO:0000313" key="3">
    <source>
        <dbReference type="Proteomes" id="UP000067683"/>
    </source>
</evidence>
<dbReference type="InterPro" id="IPR009574">
    <property type="entry name" value="DUF1189"/>
</dbReference>
<accession>A0A0U2YHU9</accession>
<dbReference type="EMBL" id="CP013659">
    <property type="protein sequence ID" value="ALS74202.1"/>
    <property type="molecule type" value="Genomic_DNA"/>
</dbReference>
<feature type="transmembrane region" description="Helical" evidence="1">
    <location>
        <begin position="115"/>
        <end position="134"/>
    </location>
</feature>
<dbReference type="RefSeq" id="WP_058380910.1">
    <property type="nucleotide sequence ID" value="NZ_CP013659.2"/>
</dbReference>
<protein>
    <submittedName>
        <fullName evidence="2">4-hydroxy-3-methylbut-2-en-1-yl diphosphate synthase</fullName>
    </submittedName>
</protein>
<dbReference type="Proteomes" id="UP000067683">
    <property type="component" value="Chromosome"/>
</dbReference>
<proteinExistence type="predicted"/>
<evidence type="ECO:0000256" key="1">
    <source>
        <dbReference type="SAM" id="Phobius"/>
    </source>
</evidence>
<organism evidence="2 3">
    <name type="scientific">Planococcus rifietoensis</name>
    <dbReference type="NCBI Taxonomy" id="200991"/>
    <lineage>
        <taxon>Bacteria</taxon>
        <taxon>Bacillati</taxon>
        <taxon>Bacillota</taxon>
        <taxon>Bacilli</taxon>
        <taxon>Bacillales</taxon>
        <taxon>Caryophanaceae</taxon>
        <taxon>Planococcus</taxon>
    </lineage>
</organism>
<feature type="transmembrane region" description="Helical" evidence="1">
    <location>
        <begin position="71"/>
        <end position="103"/>
    </location>
</feature>
<keyword evidence="1" id="KW-1133">Transmembrane helix</keyword>
<dbReference type="OrthoDB" id="1903376at2"/>
<feature type="transmembrane region" description="Helical" evidence="1">
    <location>
        <begin position="31"/>
        <end position="51"/>
    </location>
</feature>
<reference evidence="2" key="1">
    <citation type="submission" date="2016-01" db="EMBL/GenBank/DDBJ databases">
        <title>Complete genome of Planococcus rifietoensis type strain M8.</title>
        <authorList>
            <person name="See-Too W.S."/>
        </authorList>
    </citation>
    <scope>NUCLEOTIDE SEQUENCE [LARGE SCALE GENOMIC DNA]</scope>
    <source>
        <strain evidence="2">M8</strain>
    </source>
</reference>
<sequence>MNLYQLLKASFMEPKKRAAVRIMPIGRILKFVFLFITLLSLISFAEFVLGIGSSSSELEGLLQFIEEIEWLLYPFALVFLFVSTTLYHFIKISVFAAFGYGFLAWLKRRGEYRHMWRTAALAVTVPTIAAYAASFWINSLWISLLTSLWTLFLLYSAARFYPKAPPVRKQG</sequence>
<keyword evidence="1" id="KW-0472">Membrane</keyword>
<name>A0A0U2YHU9_9BACL</name>
<feature type="transmembrane region" description="Helical" evidence="1">
    <location>
        <begin position="140"/>
        <end position="161"/>
    </location>
</feature>
<dbReference type="STRING" id="200991.AUC31_02530"/>
<dbReference type="AlphaFoldDB" id="A0A0U2YHU9"/>
<gene>
    <name evidence="2" type="ORF">AUC31_02530</name>
</gene>
<dbReference type="Pfam" id="PF06691">
    <property type="entry name" value="DUF1189"/>
    <property type="match status" value="1"/>
</dbReference>
<evidence type="ECO:0000313" key="2">
    <source>
        <dbReference type="EMBL" id="ALS74202.1"/>
    </source>
</evidence>
<keyword evidence="3" id="KW-1185">Reference proteome</keyword>
<dbReference type="KEGG" id="prt:AUC31_02530"/>